<evidence type="ECO:0000313" key="2">
    <source>
        <dbReference type="Proteomes" id="UP000023152"/>
    </source>
</evidence>
<keyword evidence="2" id="KW-1185">Reference proteome</keyword>
<organism evidence="1 2">
    <name type="scientific">Reticulomyxa filosa</name>
    <dbReference type="NCBI Taxonomy" id="46433"/>
    <lineage>
        <taxon>Eukaryota</taxon>
        <taxon>Sar</taxon>
        <taxon>Rhizaria</taxon>
        <taxon>Retaria</taxon>
        <taxon>Foraminifera</taxon>
        <taxon>Monothalamids</taxon>
        <taxon>Reticulomyxidae</taxon>
        <taxon>Reticulomyxa</taxon>
    </lineage>
</organism>
<feature type="non-terminal residue" evidence="1">
    <location>
        <position position="300"/>
    </location>
</feature>
<comment type="caution">
    <text evidence="1">The sequence shown here is derived from an EMBL/GenBank/DDBJ whole genome shotgun (WGS) entry which is preliminary data.</text>
</comment>
<sequence length="300" mass="35824">MLGKLKDYDIFENNSDKYQHNPAFQIIGDDVWTTNIIPHLTQQQVAYLRSTCHYFYDIECVKQLKQEHRIKLNNDVLKALKRKMQIFARRGVDNDQTFVSKCQSIRLQIHWDCYLSMYPFADFLMLGKSPKRIEDDITSLFTKKKKKVDWQPLPKNVEQLHLEFEDYKQPYVVQSMFNATEATAEHEKDNMSIRRQSRLKIRECREEDEWKKVIKVLLSKCKDHMKSIQVTNHQKEHYEGHLDLLLVISEYCGPFSHLCICCWTNEIRQVIERCKIRHLEISMLSLHMLQSIHCLDDQSK</sequence>
<protein>
    <submittedName>
        <fullName evidence="1">Uncharacterized protein</fullName>
    </submittedName>
</protein>
<gene>
    <name evidence="1" type="ORF">RFI_09055</name>
</gene>
<proteinExistence type="predicted"/>
<accession>X6NQ81</accession>
<name>X6NQ81_RETFI</name>
<dbReference type="AlphaFoldDB" id="X6NQ81"/>
<dbReference type="EMBL" id="ASPP01006873">
    <property type="protein sequence ID" value="ETO28078.1"/>
    <property type="molecule type" value="Genomic_DNA"/>
</dbReference>
<evidence type="ECO:0000313" key="1">
    <source>
        <dbReference type="EMBL" id="ETO28078.1"/>
    </source>
</evidence>
<dbReference type="Proteomes" id="UP000023152">
    <property type="component" value="Unassembled WGS sequence"/>
</dbReference>
<reference evidence="1 2" key="1">
    <citation type="journal article" date="2013" name="Curr. Biol.">
        <title>The Genome of the Foraminiferan Reticulomyxa filosa.</title>
        <authorList>
            <person name="Glockner G."/>
            <person name="Hulsmann N."/>
            <person name="Schleicher M."/>
            <person name="Noegel A.A."/>
            <person name="Eichinger L."/>
            <person name="Gallinger C."/>
            <person name="Pawlowski J."/>
            <person name="Sierra R."/>
            <person name="Euteneuer U."/>
            <person name="Pillet L."/>
            <person name="Moustafa A."/>
            <person name="Platzer M."/>
            <person name="Groth M."/>
            <person name="Szafranski K."/>
            <person name="Schliwa M."/>
        </authorList>
    </citation>
    <scope>NUCLEOTIDE SEQUENCE [LARGE SCALE GENOMIC DNA]</scope>
</reference>